<organism evidence="1 2">
    <name type="scientific">Candidatus Kaiserbacteria bacterium GW2011_GWA2_52_12</name>
    <dbReference type="NCBI Taxonomy" id="1618671"/>
    <lineage>
        <taxon>Bacteria</taxon>
        <taxon>Candidatus Kaiseribacteriota</taxon>
    </lineage>
</organism>
<dbReference type="STRING" id="1618671.UY67_C0033G0012"/>
<accession>A0A0G1ZTN6</accession>
<sequence>MHTLLLDRWSDTRTLKMPLLFFAGPVLGGGDWQSRAANIAEKLIGDNVCVIIPRLYPADHRLSLLQAPESPAHVGAPELAKKFPWERWHQPEAALFHPWGGAIMFWFECESKTEPRTDGLPYAMSSREEVGEWRGHMMYDERIRCVVGADPKFPGRNQMLERFNDAFHRSFKIHNTLGKTVEAAAKTMLRGCAFEQKDSPFR</sequence>
<evidence type="ECO:0000313" key="1">
    <source>
        <dbReference type="EMBL" id="KKW22914.1"/>
    </source>
</evidence>
<name>A0A0G1ZTN6_9BACT</name>
<proteinExistence type="predicted"/>
<dbReference type="Proteomes" id="UP000034273">
    <property type="component" value="Unassembled WGS sequence"/>
</dbReference>
<dbReference type="Gene3D" id="3.40.50.450">
    <property type="match status" value="1"/>
</dbReference>
<dbReference type="EMBL" id="LCQW01000033">
    <property type="protein sequence ID" value="KKW22914.1"/>
    <property type="molecule type" value="Genomic_DNA"/>
</dbReference>
<evidence type="ECO:0000313" key="2">
    <source>
        <dbReference type="Proteomes" id="UP000034273"/>
    </source>
</evidence>
<protein>
    <submittedName>
        <fullName evidence="1">Uncharacterized protein</fullName>
    </submittedName>
</protein>
<gene>
    <name evidence="1" type="ORF">UY67_C0033G0012</name>
</gene>
<comment type="caution">
    <text evidence="1">The sequence shown here is derived from an EMBL/GenBank/DDBJ whole genome shotgun (WGS) entry which is preliminary data.</text>
</comment>
<reference evidence="1 2" key="1">
    <citation type="journal article" date="2015" name="Nature">
        <title>rRNA introns, odd ribosomes, and small enigmatic genomes across a large radiation of phyla.</title>
        <authorList>
            <person name="Brown C.T."/>
            <person name="Hug L.A."/>
            <person name="Thomas B.C."/>
            <person name="Sharon I."/>
            <person name="Castelle C.J."/>
            <person name="Singh A."/>
            <person name="Wilkins M.J."/>
            <person name="Williams K.H."/>
            <person name="Banfield J.F."/>
        </authorList>
    </citation>
    <scope>NUCLEOTIDE SEQUENCE [LARGE SCALE GENOMIC DNA]</scope>
</reference>
<dbReference type="AlphaFoldDB" id="A0A0G1ZTN6"/>